<dbReference type="Pfam" id="PF13976">
    <property type="entry name" value="gag_pre-integrs"/>
    <property type="match status" value="1"/>
</dbReference>
<reference evidence="12" key="1">
    <citation type="submission" date="2022-11" db="EMBL/GenBank/DDBJ databases">
        <authorList>
            <person name="Morgan W.R."/>
            <person name="Tartar A."/>
        </authorList>
    </citation>
    <scope>NUCLEOTIDE SEQUENCE</scope>
    <source>
        <strain evidence="12">ARSEF 373</strain>
    </source>
</reference>
<protein>
    <recommendedName>
        <fullName evidence="11">Integrase catalytic domain-containing protein</fullName>
    </recommendedName>
</protein>
<gene>
    <name evidence="12" type="ORF">N0F65_003739</name>
</gene>
<dbReference type="SUPFAM" id="SSF53098">
    <property type="entry name" value="Ribonuclease H-like"/>
    <property type="match status" value="1"/>
</dbReference>
<keyword evidence="5" id="KW-0460">Magnesium</keyword>
<organism evidence="12 13">
    <name type="scientific">Lagenidium giganteum</name>
    <dbReference type="NCBI Taxonomy" id="4803"/>
    <lineage>
        <taxon>Eukaryota</taxon>
        <taxon>Sar</taxon>
        <taxon>Stramenopiles</taxon>
        <taxon>Oomycota</taxon>
        <taxon>Peronosporomycetes</taxon>
        <taxon>Pythiales</taxon>
        <taxon>Pythiaceae</taxon>
    </lineage>
</organism>
<evidence type="ECO:0000256" key="3">
    <source>
        <dbReference type="ARBA" id="ARBA00022759"/>
    </source>
</evidence>
<dbReference type="GO" id="GO:0004519">
    <property type="term" value="F:endonuclease activity"/>
    <property type="evidence" value="ECO:0007669"/>
    <property type="project" value="UniProtKB-KW"/>
</dbReference>
<dbReference type="PANTHER" id="PTHR42648">
    <property type="entry name" value="TRANSPOSASE, PUTATIVE-RELATED"/>
    <property type="match status" value="1"/>
</dbReference>
<keyword evidence="3" id="KW-0255">Endonuclease</keyword>
<dbReference type="InterPro" id="IPR001584">
    <property type="entry name" value="Integrase_cat-core"/>
</dbReference>
<comment type="caution">
    <text evidence="12">The sequence shown here is derived from an EMBL/GenBank/DDBJ whole genome shotgun (WGS) entry which is preliminary data.</text>
</comment>
<keyword evidence="4" id="KW-0378">Hydrolase</keyword>
<dbReference type="Proteomes" id="UP001146120">
    <property type="component" value="Unassembled WGS sequence"/>
</dbReference>
<keyword evidence="8" id="KW-0548">Nucleotidyltransferase</keyword>
<dbReference type="GO" id="GO:0003887">
    <property type="term" value="F:DNA-directed DNA polymerase activity"/>
    <property type="evidence" value="ECO:0007669"/>
    <property type="project" value="UniProtKB-KW"/>
</dbReference>
<evidence type="ECO:0000256" key="9">
    <source>
        <dbReference type="ARBA" id="ARBA00023172"/>
    </source>
</evidence>
<dbReference type="PROSITE" id="PS50994">
    <property type="entry name" value="INTEGRASE"/>
    <property type="match status" value="1"/>
</dbReference>
<dbReference type="InterPro" id="IPR025724">
    <property type="entry name" value="GAG-pre-integrase_dom"/>
</dbReference>
<keyword evidence="7" id="KW-0695">RNA-directed DNA polymerase</keyword>
<dbReference type="EMBL" id="DAKRPA010000071">
    <property type="protein sequence ID" value="DBA00073.1"/>
    <property type="molecule type" value="Genomic_DNA"/>
</dbReference>
<proteinExistence type="predicted"/>
<dbReference type="GO" id="GO:0015074">
    <property type="term" value="P:DNA integration"/>
    <property type="evidence" value="ECO:0007669"/>
    <property type="project" value="UniProtKB-KW"/>
</dbReference>
<dbReference type="InterPro" id="IPR036397">
    <property type="entry name" value="RNaseH_sf"/>
</dbReference>
<dbReference type="InterPro" id="IPR039537">
    <property type="entry name" value="Retrotran_Ty1/copia-like"/>
</dbReference>
<evidence type="ECO:0000313" key="12">
    <source>
        <dbReference type="EMBL" id="DBA00073.1"/>
    </source>
</evidence>
<keyword evidence="8" id="KW-0239">DNA-directed DNA polymerase</keyword>
<keyword evidence="6" id="KW-0229">DNA integration</keyword>
<keyword evidence="13" id="KW-1185">Reference proteome</keyword>
<reference evidence="12" key="2">
    <citation type="journal article" date="2023" name="Microbiol Resour">
        <title>Decontamination and Annotation of the Draft Genome Sequence of the Oomycete Lagenidium giganteum ARSEF 373.</title>
        <authorList>
            <person name="Morgan W.R."/>
            <person name="Tartar A."/>
        </authorList>
    </citation>
    <scope>NUCLEOTIDE SEQUENCE</scope>
    <source>
        <strain evidence="12">ARSEF 373</strain>
    </source>
</reference>
<dbReference type="InterPro" id="IPR012337">
    <property type="entry name" value="RNaseH-like_sf"/>
</dbReference>
<evidence type="ECO:0000256" key="6">
    <source>
        <dbReference type="ARBA" id="ARBA00022908"/>
    </source>
</evidence>
<evidence type="ECO:0000256" key="10">
    <source>
        <dbReference type="SAM" id="MobiDB-lite"/>
    </source>
</evidence>
<keyword evidence="9" id="KW-0233">DNA recombination</keyword>
<dbReference type="AlphaFoldDB" id="A0AAV2YYE9"/>
<dbReference type="GO" id="GO:0003676">
    <property type="term" value="F:nucleic acid binding"/>
    <property type="evidence" value="ECO:0007669"/>
    <property type="project" value="InterPro"/>
</dbReference>
<evidence type="ECO:0000313" key="13">
    <source>
        <dbReference type="Proteomes" id="UP001146120"/>
    </source>
</evidence>
<dbReference type="Pfam" id="PF25597">
    <property type="entry name" value="SH3_retrovirus"/>
    <property type="match status" value="1"/>
</dbReference>
<dbReference type="Gene3D" id="3.30.420.10">
    <property type="entry name" value="Ribonuclease H-like superfamily/Ribonuclease H"/>
    <property type="match status" value="1"/>
</dbReference>
<dbReference type="GO" id="GO:0006310">
    <property type="term" value="P:DNA recombination"/>
    <property type="evidence" value="ECO:0007669"/>
    <property type="project" value="UniProtKB-KW"/>
</dbReference>
<name>A0AAV2YYE9_9STRA</name>
<evidence type="ECO:0000256" key="1">
    <source>
        <dbReference type="ARBA" id="ARBA00022722"/>
    </source>
</evidence>
<sequence>MGGRLISPSTAAIYDVVFCVALMRSDSLMKWHLRFAHLHFQALRDLVRSGILSHVDADTNESCVVCSMMKSRWMSYKSTGTTRVARKGEKLMADVCYVGIKSAGGARLFLLVQDEATRYKWGTPLLHKGEAFGEVRCIIDHLIAEGYHVKQFASDQGAEFRNSRAREYLTSKGITQLFTNTYPPEENCLVEKSNGTILAKAFGYAVAVENVCPSRALVGITPFHAFHAQQPQVQMLHVWGCVAYIVPKVLRTNKLAAIRQPHLFMGIAKQQPGFRLLDLITGHVHEKRDVLFDESLTVKHDYVDQLLRKTAKSTLTPARSRSGSEGEVRPVKRVRFCLPEPEPEPDLTQTSAVGERHP</sequence>
<keyword evidence="1" id="KW-0540">Nuclease</keyword>
<feature type="region of interest" description="Disordered" evidence="10">
    <location>
        <begin position="313"/>
        <end position="358"/>
    </location>
</feature>
<evidence type="ECO:0000256" key="8">
    <source>
        <dbReference type="ARBA" id="ARBA00022932"/>
    </source>
</evidence>
<keyword evidence="8" id="KW-0808">Transferase</keyword>
<accession>A0AAV2YYE9</accession>
<dbReference type="GO" id="GO:0016787">
    <property type="term" value="F:hydrolase activity"/>
    <property type="evidence" value="ECO:0007669"/>
    <property type="project" value="UniProtKB-KW"/>
</dbReference>
<evidence type="ECO:0000259" key="11">
    <source>
        <dbReference type="PROSITE" id="PS50994"/>
    </source>
</evidence>
<evidence type="ECO:0000256" key="7">
    <source>
        <dbReference type="ARBA" id="ARBA00022918"/>
    </source>
</evidence>
<evidence type="ECO:0000256" key="2">
    <source>
        <dbReference type="ARBA" id="ARBA00022723"/>
    </source>
</evidence>
<dbReference type="GO" id="GO:0046872">
    <property type="term" value="F:metal ion binding"/>
    <property type="evidence" value="ECO:0007669"/>
    <property type="project" value="UniProtKB-KW"/>
</dbReference>
<feature type="domain" description="Integrase catalytic" evidence="11">
    <location>
        <begin position="83"/>
        <end position="197"/>
    </location>
</feature>
<evidence type="ECO:0000256" key="5">
    <source>
        <dbReference type="ARBA" id="ARBA00022842"/>
    </source>
</evidence>
<dbReference type="PANTHER" id="PTHR42648:SF11">
    <property type="entry name" value="TRANSPOSON TY4-P GAG-POL POLYPROTEIN"/>
    <property type="match status" value="1"/>
</dbReference>
<evidence type="ECO:0000256" key="4">
    <source>
        <dbReference type="ARBA" id="ARBA00022801"/>
    </source>
</evidence>
<keyword evidence="2" id="KW-0479">Metal-binding</keyword>
<dbReference type="InterPro" id="IPR057670">
    <property type="entry name" value="SH3_retrovirus"/>
</dbReference>
<dbReference type="GO" id="GO:0003964">
    <property type="term" value="F:RNA-directed DNA polymerase activity"/>
    <property type="evidence" value="ECO:0007669"/>
    <property type="project" value="UniProtKB-KW"/>
</dbReference>